<dbReference type="Pfam" id="PF13926">
    <property type="entry name" value="DUF4211"/>
    <property type="match status" value="1"/>
</dbReference>
<protein>
    <recommendedName>
        <fullName evidence="2">DUF4211 domain-containing protein</fullName>
    </recommendedName>
</protein>
<proteinExistence type="predicted"/>
<evidence type="ECO:0000313" key="4">
    <source>
        <dbReference type="Proteomes" id="UP000076761"/>
    </source>
</evidence>
<name>A0A165T9R2_9AGAM</name>
<dbReference type="STRING" id="1314782.A0A165T9R2"/>
<keyword evidence="4" id="KW-1185">Reference proteome</keyword>
<dbReference type="PANTHER" id="PTHR14689:SF0">
    <property type="entry name" value="COILED-COIL DOMAIN-CONTAINING PROTEIN 82"/>
    <property type="match status" value="1"/>
</dbReference>
<dbReference type="GO" id="GO:0005634">
    <property type="term" value="C:nucleus"/>
    <property type="evidence" value="ECO:0007669"/>
    <property type="project" value="TreeGrafter"/>
</dbReference>
<gene>
    <name evidence="3" type="ORF">NEOLEDRAFT_1063304</name>
</gene>
<dbReference type="PANTHER" id="PTHR14689">
    <property type="entry name" value="PHORBOL-ESTER_DAG-TYPE DOMAIN-CONTAINING PROTEIN"/>
    <property type="match status" value="1"/>
</dbReference>
<feature type="non-terminal residue" evidence="3">
    <location>
        <position position="1"/>
    </location>
</feature>
<sequence>EEVEEQPKRRRLVKGRRPSTPTGAEDDDSLLEEVDTDRIIEDRFRSRGKKSAFQNNLEKLKRKKRGQAIESSESSGRQSEGEDDADVPFEGARPSNLEDDYEASNNSRNDDEVEDSFIVEDDNQVVRTELPSEFSMNTFQDLAHHFKIICQLFVHVAVQPPHERHDYMDRALMDVEYFRIPLQIARRKLTGMRDSLVASSVWRPEFKDPLEKYPNLELVTLEVAVAHCDACHLGNRISTLLGRVNGEPYDKLGFEAVYDSDSDSDDSDDEDQKSKKCKQFNLGRFCARRTRVFHEFSHWEYATYQNLLREIDELRASQGKRGFIRVAFAGGVKPPKDLDDADGIMEWLDQRQIIEMEWRRVKDMMARARNLEMASKRGEED</sequence>
<dbReference type="EMBL" id="KV425567">
    <property type="protein sequence ID" value="KZT26355.1"/>
    <property type="molecule type" value="Genomic_DNA"/>
</dbReference>
<evidence type="ECO:0000259" key="2">
    <source>
        <dbReference type="Pfam" id="PF13926"/>
    </source>
</evidence>
<feature type="region of interest" description="Disordered" evidence="1">
    <location>
        <begin position="1"/>
        <end position="118"/>
    </location>
</feature>
<accession>A0A165T9R2</accession>
<evidence type="ECO:0000313" key="3">
    <source>
        <dbReference type="EMBL" id="KZT26355.1"/>
    </source>
</evidence>
<dbReference type="InterPro" id="IPR025451">
    <property type="entry name" value="DUF4211"/>
</dbReference>
<reference evidence="3 4" key="1">
    <citation type="journal article" date="2016" name="Mol. Biol. Evol.">
        <title>Comparative Genomics of Early-Diverging Mushroom-Forming Fungi Provides Insights into the Origins of Lignocellulose Decay Capabilities.</title>
        <authorList>
            <person name="Nagy L.G."/>
            <person name="Riley R."/>
            <person name="Tritt A."/>
            <person name="Adam C."/>
            <person name="Daum C."/>
            <person name="Floudas D."/>
            <person name="Sun H."/>
            <person name="Yadav J.S."/>
            <person name="Pangilinan J."/>
            <person name="Larsson K.H."/>
            <person name="Matsuura K."/>
            <person name="Barry K."/>
            <person name="Labutti K."/>
            <person name="Kuo R."/>
            <person name="Ohm R.A."/>
            <person name="Bhattacharya S.S."/>
            <person name="Shirouzu T."/>
            <person name="Yoshinaga Y."/>
            <person name="Martin F.M."/>
            <person name="Grigoriev I.V."/>
            <person name="Hibbett D.S."/>
        </authorList>
    </citation>
    <scope>NUCLEOTIDE SEQUENCE [LARGE SCALE GENOMIC DNA]</scope>
    <source>
        <strain evidence="3 4">HHB14362 ss-1</strain>
    </source>
</reference>
<dbReference type="AlphaFoldDB" id="A0A165T9R2"/>
<dbReference type="Proteomes" id="UP000076761">
    <property type="component" value="Unassembled WGS sequence"/>
</dbReference>
<feature type="compositionally biased region" description="Basic residues" evidence="1">
    <location>
        <begin position="8"/>
        <end position="17"/>
    </location>
</feature>
<feature type="compositionally biased region" description="Basic and acidic residues" evidence="1">
    <location>
        <begin position="36"/>
        <end position="45"/>
    </location>
</feature>
<evidence type="ECO:0000256" key="1">
    <source>
        <dbReference type="SAM" id="MobiDB-lite"/>
    </source>
</evidence>
<dbReference type="InParanoid" id="A0A165T9R2"/>
<feature type="domain" description="DUF4211" evidence="2">
    <location>
        <begin position="116"/>
        <end position="251"/>
    </location>
</feature>
<organism evidence="3 4">
    <name type="scientific">Neolentinus lepideus HHB14362 ss-1</name>
    <dbReference type="NCBI Taxonomy" id="1314782"/>
    <lineage>
        <taxon>Eukaryota</taxon>
        <taxon>Fungi</taxon>
        <taxon>Dikarya</taxon>
        <taxon>Basidiomycota</taxon>
        <taxon>Agaricomycotina</taxon>
        <taxon>Agaricomycetes</taxon>
        <taxon>Gloeophyllales</taxon>
        <taxon>Gloeophyllaceae</taxon>
        <taxon>Neolentinus</taxon>
    </lineage>
</organism>
<feature type="compositionally biased region" description="Acidic residues" evidence="1">
    <location>
        <begin position="24"/>
        <end position="35"/>
    </location>
</feature>
<dbReference type="OrthoDB" id="21499at2759"/>